<feature type="compositionally biased region" description="Pro residues" evidence="1">
    <location>
        <begin position="190"/>
        <end position="199"/>
    </location>
</feature>
<dbReference type="PROSITE" id="PS50181">
    <property type="entry name" value="FBOX"/>
    <property type="match status" value="1"/>
</dbReference>
<dbReference type="Pfam" id="PF12937">
    <property type="entry name" value="F-box-like"/>
    <property type="match status" value="1"/>
</dbReference>
<name>A0A4P9W513_9FUNG</name>
<evidence type="ECO:0000313" key="4">
    <source>
        <dbReference type="Proteomes" id="UP000269721"/>
    </source>
</evidence>
<dbReference type="SUPFAM" id="SSF81383">
    <property type="entry name" value="F-box domain"/>
    <property type="match status" value="1"/>
</dbReference>
<accession>A0A4P9W513</accession>
<gene>
    <name evidence="3" type="ORF">BDK51DRAFT_45923</name>
</gene>
<dbReference type="EMBL" id="KZ998236">
    <property type="protein sequence ID" value="RKO86393.1"/>
    <property type="molecule type" value="Genomic_DNA"/>
</dbReference>
<evidence type="ECO:0000256" key="1">
    <source>
        <dbReference type="SAM" id="MobiDB-lite"/>
    </source>
</evidence>
<dbReference type="InterPro" id="IPR036047">
    <property type="entry name" value="F-box-like_dom_sf"/>
</dbReference>
<evidence type="ECO:0000313" key="3">
    <source>
        <dbReference type="EMBL" id="RKO86393.1"/>
    </source>
</evidence>
<proteinExistence type="predicted"/>
<feature type="compositionally biased region" description="Polar residues" evidence="1">
    <location>
        <begin position="180"/>
        <end position="189"/>
    </location>
</feature>
<feature type="domain" description="F-box" evidence="2">
    <location>
        <begin position="1"/>
        <end position="47"/>
    </location>
</feature>
<dbReference type="InterPro" id="IPR001810">
    <property type="entry name" value="F-box_dom"/>
</dbReference>
<protein>
    <recommendedName>
        <fullName evidence="2">F-box domain-containing protein</fullName>
    </recommendedName>
</protein>
<dbReference type="Proteomes" id="UP000269721">
    <property type="component" value="Unassembled WGS sequence"/>
</dbReference>
<keyword evidence="4" id="KW-1185">Reference proteome</keyword>
<dbReference type="Gene3D" id="1.20.1280.50">
    <property type="match status" value="1"/>
</dbReference>
<reference evidence="4" key="1">
    <citation type="journal article" date="2018" name="Nat. Microbiol.">
        <title>Leveraging single-cell genomics to expand the fungal tree of life.</title>
        <authorList>
            <person name="Ahrendt S.R."/>
            <person name="Quandt C.A."/>
            <person name="Ciobanu D."/>
            <person name="Clum A."/>
            <person name="Salamov A."/>
            <person name="Andreopoulos B."/>
            <person name="Cheng J.F."/>
            <person name="Woyke T."/>
            <person name="Pelin A."/>
            <person name="Henrissat B."/>
            <person name="Reynolds N.K."/>
            <person name="Benny G.L."/>
            <person name="Smith M.E."/>
            <person name="James T.Y."/>
            <person name="Grigoriev I.V."/>
        </authorList>
    </citation>
    <scope>NUCLEOTIDE SEQUENCE [LARGE SCALE GENOMIC DNA]</scope>
</reference>
<sequence length="232" mass="24679">MSLTTLPSEVLSEIALTLDPYSLAKLEQTCKRTKRVLASDSRPWKMLHALMLANPSGTVRGRRAAVLLPGTVCDENKPFEGFGPKEWKRHHHWSSPIVRFRDVGVREKKRVGVRRAGAAAPVCDDLAASAGASGDLRKGRYRTGFVEGPGGGAGSGSAFLSTPRLPTSANIPCTRITRGARTSISNGSTPPAPSSPPPSSASWAPQTGPPSHRPPLEASSLQTFDKCVTCLM</sequence>
<dbReference type="AlphaFoldDB" id="A0A4P9W513"/>
<evidence type="ECO:0000259" key="2">
    <source>
        <dbReference type="PROSITE" id="PS50181"/>
    </source>
</evidence>
<organism evidence="3 4">
    <name type="scientific">Blyttiomyces helicus</name>
    <dbReference type="NCBI Taxonomy" id="388810"/>
    <lineage>
        <taxon>Eukaryota</taxon>
        <taxon>Fungi</taxon>
        <taxon>Fungi incertae sedis</taxon>
        <taxon>Chytridiomycota</taxon>
        <taxon>Chytridiomycota incertae sedis</taxon>
        <taxon>Chytridiomycetes</taxon>
        <taxon>Chytridiomycetes incertae sedis</taxon>
        <taxon>Blyttiomyces</taxon>
    </lineage>
</organism>
<feature type="region of interest" description="Disordered" evidence="1">
    <location>
        <begin position="152"/>
        <end position="219"/>
    </location>
</feature>